<keyword evidence="4" id="KW-1185">Reference proteome</keyword>
<feature type="compositionally biased region" description="Basic and acidic residues" evidence="1">
    <location>
        <begin position="120"/>
        <end position="141"/>
    </location>
</feature>
<proteinExistence type="predicted"/>
<dbReference type="InterPro" id="IPR000352">
    <property type="entry name" value="Pep_chain_release_fac_I"/>
</dbReference>
<sequence>MGYRDIAPHVGFYEEDVTITYILSTGAGGQNVNKVASAAQLRFNVLTASTLPDRVKLKLLQIAGSRGTQNGEIVLTGRKFRTQLRNREDVLERLSDMIREAAQRKAFRVPTRPGKAAKQRRLDGKSRRADVKKNRRVRLDD</sequence>
<dbReference type="EMBL" id="JAGRQH010000007">
    <property type="protein sequence ID" value="MBR0560353.1"/>
    <property type="molecule type" value="Genomic_DNA"/>
</dbReference>
<comment type="caution">
    <text evidence="3">The sequence shown here is derived from an EMBL/GenBank/DDBJ whole genome shotgun (WGS) entry which is preliminary data.</text>
</comment>
<dbReference type="SUPFAM" id="SSF110916">
    <property type="entry name" value="Peptidyl-tRNA hydrolase domain-like"/>
    <property type="match status" value="1"/>
</dbReference>
<dbReference type="PANTHER" id="PTHR47814">
    <property type="entry name" value="PEPTIDYL-TRNA HYDROLASE ARFB"/>
    <property type="match status" value="1"/>
</dbReference>
<dbReference type="RefSeq" id="WP_211682635.1">
    <property type="nucleotide sequence ID" value="NZ_JAGRQH010000007.1"/>
</dbReference>
<dbReference type="NCBIfam" id="NF006718">
    <property type="entry name" value="PRK09256.1"/>
    <property type="match status" value="1"/>
</dbReference>
<evidence type="ECO:0000256" key="1">
    <source>
        <dbReference type="SAM" id="MobiDB-lite"/>
    </source>
</evidence>
<evidence type="ECO:0000259" key="2">
    <source>
        <dbReference type="Pfam" id="PF00472"/>
    </source>
</evidence>
<feature type="domain" description="Prokaryotic-type class I peptide chain release factors" evidence="2">
    <location>
        <begin position="13"/>
        <end position="135"/>
    </location>
</feature>
<dbReference type="EC" id="3.1.1.29" evidence="3"/>
<dbReference type="PANTHER" id="PTHR47814:SF1">
    <property type="entry name" value="PEPTIDYL-TRNA HYDROLASE ARFB"/>
    <property type="match status" value="1"/>
</dbReference>
<gene>
    <name evidence="3" type="primary">arfB</name>
    <name evidence="3" type="ORF">KB213_09855</name>
</gene>
<name>A0ABS5E8X0_9PROT</name>
<dbReference type="Pfam" id="PF00472">
    <property type="entry name" value="RF-1"/>
    <property type="match status" value="1"/>
</dbReference>
<protein>
    <submittedName>
        <fullName evidence="3">Aminoacyl-tRNA hydrolase</fullName>
        <ecNumber evidence="3">3.1.1.29</ecNumber>
    </submittedName>
</protein>
<dbReference type="Gene3D" id="3.30.160.20">
    <property type="match status" value="1"/>
</dbReference>
<organism evidence="3 4">
    <name type="scientific">Neokomagataea anthophila</name>
    <dbReference type="NCBI Taxonomy" id="2826925"/>
    <lineage>
        <taxon>Bacteria</taxon>
        <taxon>Pseudomonadati</taxon>
        <taxon>Pseudomonadota</taxon>
        <taxon>Alphaproteobacteria</taxon>
        <taxon>Acetobacterales</taxon>
        <taxon>Acetobacteraceae</taxon>
        <taxon>Neokomagataea</taxon>
    </lineage>
</organism>
<evidence type="ECO:0000313" key="3">
    <source>
        <dbReference type="EMBL" id="MBR0560353.1"/>
    </source>
</evidence>
<evidence type="ECO:0000313" key="4">
    <source>
        <dbReference type="Proteomes" id="UP000677812"/>
    </source>
</evidence>
<dbReference type="Proteomes" id="UP000677812">
    <property type="component" value="Unassembled WGS sequence"/>
</dbReference>
<feature type="region of interest" description="Disordered" evidence="1">
    <location>
        <begin position="104"/>
        <end position="141"/>
    </location>
</feature>
<accession>A0ABS5E8X0</accession>
<dbReference type="GO" id="GO:0004045">
    <property type="term" value="F:peptidyl-tRNA hydrolase activity"/>
    <property type="evidence" value="ECO:0007669"/>
    <property type="project" value="UniProtKB-EC"/>
</dbReference>
<reference evidence="3 4" key="1">
    <citation type="submission" date="2021-04" db="EMBL/GenBank/DDBJ databases">
        <title>The complete genome sequence of Neokomagataea sp. TBRC 2177.</title>
        <authorList>
            <person name="Charoenyingcharoen P."/>
            <person name="Yukphan P."/>
        </authorList>
    </citation>
    <scope>NUCLEOTIDE SEQUENCE [LARGE SCALE GENOMIC DNA]</scope>
    <source>
        <strain evidence="3 4">TBRC 2177</strain>
    </source>
</reference>
<keyword evidence="3" id="KW-0378">Hydrolase</keyword>